<dbReference type="AlphaFoldDB" id="A0AAJ7X5D1"/>
<dbReference type="GO" id="GO:0005634">
    <property type="term" value="C:nucleus"/>
    <property type="evidence" value="ECO:0007669"/>
    <property type="project" value="TreeGrafter"/>
</dbReference>
<proteinExistence type="predicted"/>
<evidence type="ECO:0000256" key="3">
    <source>
        <dbReference type="ARBA" id="ARBA00022902"/>
    </source>
</evidence>
<feature type="compositionally biased region" description="Basic residues" evidence="8">
    <location>
        <begin position="211"/>
        <end position="220"/>
    </location>
</feature>
<keyword evidence="6" id="KW-0804">Transcription</keyword>
<keyword evidence="5" id="KW-0238">DNA-binding</keyword>
<evidence type="ECO:0000256" key="5">
    <source>
        <dbReference type="ARBA" id="ARBA00023125"/>
    </source>
</evidence>
<evidence type="ECO:0000256" key="7">
    <source>
        <dbReference type="ARBA" id="ARBA00023242"/>
    </source>
</evidence>
<keyword evidence="7" id="KW-0539">Nucleus</keyword>
<dbReference type="InterPro" id="IPR050359">
    <property type="entry name" value="bHLH_transcription_factors"/>
</dbReference>
<dbReference type="Pfam" id="PF12533">
    <property type="entry name" value="Neuro_bHLH"/>
    <property type="match status" value="1"/>
</dbReference>
<dbReference type="GeneID" id="116948745"/>
<dbReference type="RefSeq" id="XP_032821677.1">
    <property type="nucleotide sequence ID" value="XM_032965786.1"/>
</dbReference>
<dbReference type="InterPro" id="IPR022575">
    <property type="entry name" value="NeuroD_DUF"/>
</dbReference>
<dbReference type="GO" id="GO:0000981">
    <property type="term" value="F:DNA-binding transcription factor activity, RNA polymerase II-specific"/>
    <property type="evidence" value="ECO:0007669"/>
    <property type="project" value="TreeGrafter"/>
</dbReference>
<dbReference type="KEGG" id="pmrn:116948745"/>
<gene>
    <name evidence="11" type="primary">LOC116948745</name>
</gene>
<feature type="region of interest" description="Disordered" evidence="8">
    <location>
        <begin position="141"/>
        <end position="223"/>
    </location>
</feature>
<evidence type="ECO:0000313" key="10">
    <source>
        <dbReference type="Proteomes" id="UP001318040"/>
    </source>
</evidence>
<dbReference type="SUPFAM" id="SSF47459">
    <property type="entry name" value="HLH, helix-loop-helix DNA-binding domain"/>
    <property type="match status" value="1"/>
</dbReference>
<reference evidence="11" key="1">
    <citation type="submission" date="2025-08" db="UniProtKB">
        <authorList>
            <consortium name="RefSeq"/>
        </authorList>
    </citation>
    <scope>IDENTIFICATION</scope>
    <source>
        <tissue evidence="11">Sperm</tissue>
    </source>
</reference>
<evidence type="ECO:0000256" key="8">
    <source>
        <dbReference type="SAM" id="MobiDB-lite"/>
    </source>
</evidence>
<keyword evidence="10" id="KW-1185">Reference proteome</keyword>
<dbReference type="GO" id="GO:0061564">
    <property type="term" value="P:axon development"/>
    <property type="evidence" value="ECO:0007669"/>
    <property type="project" value="TreeGrafter"/>
</dbReference>
<dbReference type="Pfam" id="PF00010">
    <property type="entry name" value="HLH"/>
    <property type="match status" value="1"/>
</dbReference>
<evidence type="ECO:0000256" key="4">
    <source>
        <dbReference type="ARBA" id="ARBA00023015"/>
    </source>
</evidence>
<dbReference type="FunFam" id="4.10.280.10:FF:000006">
    <property type="entry name" value="Neurogenic differentiation factor"/>
    <property type="match status" value="1"/>
</dbReference>
<dbReference type="GO" id="GO:0007423">
    <property type="term" value="P:sensory organ development"/>
    <property type="evidence" value="ECO:0007669"/>
    <property type="project" value="TreeGrafter"/>
</dbReference>
<keyword evidence="3" id="KW-0524">Neurogenesis</keyword>
<sequence>MCIFHSNGDMNEDAELGSWSGCAIGRVICTRGVAGSGLRRKALSPFLLTHSLSLSRSRTLTPTHSLKHNSQLQQSCGDASLTSQRRLIHAGRNTRHGASNRDRQILIGVCRETIAMDDEVEEEDRVSVSWGSRATDGATCSDGCWGDPSTLSTSFSPPRRGAKDRTGAGTKPPAATYGNEDSNEVDDNDDDAQQQPLLMQPGGEAKAIPTCRRRGPKARKARPERFRLRRLKANARERNRMHGLNAALDGLRRVVPCHSRTQKLSKIETLRLARNYIGALSEILRTGRNTDHGGFARTLCRGLSQPTANLVASCLRLGIGPCHKVAGGSFESSQPSSELVGAQCVSYARVSTADSALIPQQQQHHHIPVVGARCAQVCSAADGLADSVYSPPYPYAKHDVQRQQPGFVARGLVAGTGPDPLQVPLTSLLHAAAGLRDEFS</sequence>
<evidence type="ECO:0000256" key="1">
    <source>
        <dbReference type="ARBA" id="ARBA00022473"/>
    </source>
</evidence>
<dbReference type="SMART" id="SM00353">
    <property type="entry name" value="HLH"/>
    <property type="match status" value="1"/>
</dbReference>
<dbReference type="PROSITE" id="PS50888">
    <property type="entry name" value="BHLH"/>
    <property type="match status" value="1"/>
</dbReference>
<dbReference type="InterPro" id="IPR036638">
    <property type="entry name" value="HLH_DNA-bd_sf"/>
</dbReference>
<keyword evidence="4" id="KW-0805">Transcription regulation</keyword>
<dbReference type="PANTHER" id="PTHR19290:SF134">
    <property type="entry name" value="NEUROGENIC DIFFERENTIATION FACTOR 1"/>
    <property type="match status" value="1"/>
</dbReference>
<evidence type="ECO:0000313" key="11">
    <source>
        <dbReference type="RefSeq" id="XP_032821677.1"/>
    </source>
</evidence>
<evidence type="ECO:0000256" key="2">
    <source>
        <dbReference type="ARBA" id="ARBA00022782"/>
    </source>
</evidence>
<dbReference type="GO" id="GO:0070888">
    <property type="term" value="F:E-box binding"/>
    <property type="evidence" value="ECO:0007669"/>
    <property type="project" value="TreeGrafter"/>
</dbReference>
<organism evidence="10 11">
    <name type="scientific">Petromyzon marinus</name>
    <name type="common">Sea lamprey</name>
    <dbReference type="NCBI Taxonomy" id="7757"/>
    <lineage>
        <taxon>Eukaryota</taxon>
        <taxon>Metazoa</taxon>
        <taxon>Chordata</taxon>
        <taxon>Craniata</taxon>
        <taxon>Vertebrata</taxon>
        <taxon>Cyclostomata</taxon>
        <taxon>Hyperoartia</taxon>
        <taxon>Petromyzontiformes</taxon>
        <taxon>Petromyzontidae</taxon>
        <taxon>Petromyzon</taxon>
    </lineage>
</organism>
<dbReference type="PANTHER" id="PTHR19290">
    <property type="entry name" value="BASIC HELIX-LOOP-HELIX PROTEIN NEUROGENIN-RELATED"/>
    <property type="match status" value="1"/>
</dbReference>
<feature type="compositionally biased region" description="Acidic residues" evidence="8">
    <location>
        <begin position="181"/>
        <end position="192"/>
    </location>
</feature>
<evidence type="ECO:0000256" key="6">
    <source>
        <dbReference type="ARBA" id="ARBA00023163"/>
    </source>
</evidence>
<dbReference type="GO" id="GO:0046983">
    <property type="term" value="F:protein dimerization activity"/>
    <property type="evidence" value="ECO:0007669"/>
    <property type="project" value="InterPro"/>
</dbReference>
<dbReference type="Gene3D" id="4.10.280.10">
    <property type="entry name" value="Helix-loop-helix DNA-binding domain"/>
    <property type="match status" value="1"/>
</dbReference>
<dbReference type="CDD" id="cd19721">
    <property type="entry name" value="bHLH_TS_NeuroD4_ATOH3"/>
    <property type="match status" value="1"/>
</dbReference>
<dbReference type="InterPro" id="IPR011598">
    <property type="entry name" value="bHLH_dom"/>
</dbReference>
<keyword evidence="1" id="KW-0217">Developmental protein</keyword>
<dbReference type="Proteomes" id="UP001318040">
    <property type="component" value="Chromosome 34"/>
</dbReference>
<dbReference type="GO" id="GO:0045944">
    <property type="term" value="P:positive regulation of transcription by RNA polymerase II"/>
    <property type="evidence" value="ECO:0007669"/>
    <property type="project" value="TreeGrafter"/>
</dbReference>
<accession>A0AAJ7X5D1</accession>
<name>A0AAJ7X5D1_PETMA</name>
<feature type="domain" description="BHLH" evidence="9">
    <location>
        <begin position="228"/>
        <end position="280"/>
    </location>
</feature>
<evidence type="ECO:0000259" key="9">
    <source>
        <dbReference type="PROSITE" id="PS50888"/>
    </source>
</evidence>
<protein>
    <submittedName>
        <fullName evidence="11">Protein dimmed-like isoform X1</fullName>
    </submittedName>
</protein>
<keyword evidence="2" id="KW-0221">Differentiation</keyword>